<dbReference type="InterPro" id="IPR050624">
    <property type="entry name" value="HTH-type_Tx_Regulator"/>
</dbReference>
<dbReference type="SUPFAM" id="SSF46689">
    <property type="entry name" value="Homeodomain-like"/>
    <property type="match status" value="1"/>
</dbReference>
<dbReference type="PANTHER" id="PTHR43479">
    <property type="entry name" value="ACREF/ENVCD OPERON REPRESSOR-RELATED"/>
    <property type="match status" value="1"/>
</dbReference>
<keyword evidence="1 2" id="KW-0238">DNA-binding</keyword>
<evidence type="ECO:0000313" key="4">
    <source>
        <dbReference type="EMBL" id="MFC7447612.1"/>
    </source>
</evidence>
<dbReference type="PROSITE" id="PS50977">
    <property type="entry name" value="HTH_TETR_2"/>
    <property type="match status" value="1"/>
</dbReference>
<accession>A0ABW2RUU6</accession>
<dbReference type="Proteomes" id="UP001596484">
    <property type="component" value="Unassembled WGS sequence"/>
</dbReference>
<evidence type="ECO:0000256" key="1">
    <source>
        <dbReference type="ARBA" id="ARBA00023125"/>
    </source>
</evidence>
<gene>
    <name evidence="4" type="ORF">ACFQS9_06895</name>
</gene>
<dbReference type="RefSeq" id="WP_378402815.1">
    <property type="nucleotide sequence ID" value="NZ_JBHTCS010000009.1"/>
</dbReference>
<dbReference type="EMBL" id="JBHTCS010000009">
    <property type="protein sequence ID" value="MFC7447612.1"/>
    <property type="molecule type" value="Genomic_DNA"/>
</dbReference>
<evidence type="ECO:0000256" key="2">
    <source>
        <dbReference type="PROSITE-ProRule" id="PRU00335"/>
    </source>
</evidence>
<sequence>MSTERRSWAGTDLEQRQRARREKLLAAGVDLLGGADGPAVNVRAVCRAAGVTERYFYESFGDREEFVRSVYADVGERAREALIAAVGSAETPRERASAAVLAFVELMVDHPEMGRVLLLAPITEPALGGRGLELAPSFVVLVQDQLGSVADPDERQMVAVGLVGALTSLFISYLDGTITTDRERFVAHCVELLTGAGERVPGA</sequence>
<proteinExistence type="predicted"/>
<organism evidence="4 5">
    <name type="scientific">Rhodococcus daqingensis</name>
    <dbReference type="NCBI Taxonomy" id="2479363"/>
    <lineage>
        <taxon>Bacteria</taxon>
        <taxon>Bacillati</taxon>
        <taxon>Actinomycetota</taxon>
        <taxon>Actinomycetes</taxon>
        <taxon>Mycobacteriales</taxon>
        <taxon>Nocardiaceae</taxon>
        <taxon>Rhodococcus</taxon>
    </lineage>
</organism>
<name>A0ABW2RUU6_9NOCA</name>
<dbReference type="InterPro" id="IPR009057">
    <property type="entry name" value="Homeodomain-like_sf"/>
</dbReference>
<dbReference type="Gene3D" id="1.10.357.10">
    <property type="entry name" value="Tetracycline Repressor, domain 2"/>
    <property type="match status" value="1"/>
</dbReference>
<protein>
    <submittedName>
        <fullName evidence="4">TetR/AcrR family transcriptional regulator</fullName>
    </submittedName>
</protein>
<feature type="DNA-binding region" description="H-T-H motif" evidence="2">
    <location>
        <begin position="41"/>
        <end position="60"/>
    </location>
</feature>
<keyword evidence="5" id="KW-1185">Reference proteome</keyword>
<comment type="caution">
    <text evidence="4">The sequence shown here is derived from an EMBL/GenBank/DDBJ whole genome shotgun (WGS) entry which is preliminary data.</text>
</comment>
<evidence type="ECO:0000259" key="3">
    <source>
        <dbReference type="PROSITE" id="PS50977"/>
    </source>
</evidence>
<reference evidence="5" key="1">
    <citation type="journal article" date="2019" name="Int. J. Syst. Evol. Microbiol.">
        <title>The Global Catalogue of Microorganisms (GCM) 10K type strain sequencing project: providing services to taxonomists for standard genome sequencing and annotation.</title>
        <authorList>
            <consortium name="The Broad Institute Genomics Platform"/>
            <consortium name="The Broad Institute Genome Sequencing Center for Infectious Disease"/>
            <person name="Wu L."/>
            <person name="Ma J."/>
        </authorList>
    </citation>
    <scope>NUCLEOTIDE SEQUENCE [LARGE SCALE GENOMIC DNA]</scope>
    <source>
        <strain evidence="5">ICMP 19430</strain>
    </source>
</reference>
<dbReference type="InterPro" id="IPR001647">
    <property type="entry name" value="HTH_TetR"/>
</dbReference>
<dbReference type="PANTHER" id="PTHR43479:SF11">
    <property type="entry name" value="ACREF_ENVCD OPERON REPRESSOR-RELATED"/>
    <property type="match status" value="1"/>
</dbReference>
<evidence type="ECO:0000313" key="5">
    <source>
        <dbReference type="Proteomes" id="UP001596484"/>
    </source>
</evidence>
<feature type="domain" description="HTH tetR-type" evidence="3">
    <location>
        <begin position="18"/>
        <end position="78"/>
    </location>
</feature>